<evidence type="ECO:0000313" key="2">
    <source>
        <dbReference type="Proteomes" id="UP000298663"/>
    </source>
</evidence>
<gene>
    <name evidence="1" type="ORF">L596_018015</name>
</gene>
<comment type="caution">
    <text evidence="1">The sequence shown here is derived from an EMBL/GenBank/DDBJ whole genome shotgun (WGS) entry which is preliminary data.</text>
</comment>
<dbReference type="Gene3D" id="1.10.510.10">
    <property type="entry name" value="Transferase(Phosphotransferase) domain 1"/>
    <property type="match status" value="1"/>
</dbReference>
<reference evidence="1 2" key="2">
    <citation type="journal article" date="2019" name="G3 (Bethesda)">
        <title>Hybrid Assembly of the Genome of the Entomopathogenic Nematode Steinernema carpocapsae Identifies the X-Chromosome.</title>
        <authorList>
            <person name="Serra L."/>
            <person name="Macchietto M."/>
            <person name="Macias-Munoz A."/>
            <person name="McGill C.J."/>
            <person name="Rodriguez I.M."/>
            <person name="Rodriguez B."/>
            <person name="Murad R."/>
            <person name="Mortazavi A."/>
        </authorList>
    </citation>
    <scope>NUCLEOTIDE SEQUENCE [LARGE SCALE GENOMIC DNA]</scope>
    <source>
        <strain evidence="1 2">ALL</strain>
    </source>
</reference>
<organism evidence="1 2">
    <name type="scientific">Steinernema carpocapsae</name>
    <name type="common">Entomopathogenic nematode</name>
    <dbReference type="NCBI Taxonomy" id="34508"/>
    <lineage>
        <taxon>Eukaryota</taxon>
        <taxon>Metazoa</taxon>
        <taxon>Ecdysozoa</taxon>
        <taxon>Nematoda</taxon>
        <taxon>Chromadorea</taxon>
        <taxon>Rhabditida</taxon>
        <taxon>Tylenchina</taxon>
        <taxon>Panagrolaimomorpha</taxon>
        <taxon>Strongyloidoidea</taxon>
        <taxon>Steinernematidae</taxon>
        <taxon>Steinernema</taxon>
    </lineage>
</organism>
<dbReference type="Proteomes" id="UP000298663">
    <property type="component" value="Unassembled WGS sequence"/>
</dbReference>
<name>A0A4U5N3P3_STECR</name>
<dbReference type="OrthoDB" id="5870795at2759"/>
<accession>A0A4U5N3P3</accession>
<dbReference type="EMBL" id="AZBU02000005">
    <property type="protein sequence ID" value="TKR76958.1"/>
    <property type="molecule type" value="Genomic_DNA"/>
</dbReference>
<evidence type="ECO:0008006" key="3">
    <source>
        <dbReference type="Google" id="ProtNLM"/>
    </source>
</evidence>
<proteinExistence type="predicted"/>
<dbReference type="AlphaFoldDB" id="A0A4U5N3P3"/>
<dbReference type="InterPro" id="IPR011009">
    <property type="entry name" value="Kinase-like_dom_sf"/>
</dbReference>
<protein>
    <recommendedName>
        <fullName evidence="3">Protein kinase domain-containing protein</fullName>
    </recommendedName>
</protein>
<keyword evidence="2" id="KW-1185">Reference proteome</keyword>
<dbReference type="SUPFAM" id="SSF56112">
    <property type="entry name" value="Protein kinase-like (PK-like)"/>
    <property type="match status" value="1"/>
</dbReference>
<reference evidence="1 2" key="1">
    <citation type="journal article" date="2015" name="Genome Biol.">
        <title>Comparative genomics of Steinernema reveals deeply conserved gene regulatory networks.</title>
        <authorList>
            <person name="Dillman A.R."/>
            <person name="Macchietto M."/>
            <person name="Porter C.F."/>
            <person name="Rogers A."/>
            <person name="Williams B."/>
            <person name="Antoshechkin I."/>
            <person name="Lee M.M."/>
            <person name="Goodwin Z."/>
            <person name="Lu X."/>
            <person name="Lewis E.E."/>
            <person name="Goodrich-Blair H."/>
            <person name="Stock S.P."/>
            <person name="Adams B.J."/>
            <person name="Sternberg P.W."/>
            <person name="Mortazavi A."/>
        </authorList>
    </citation>
    <scope>NUCLEOTIDE SEQUENCE [LARGE SCALE GENOMIC DNA]</scope>
    <source>
        <strain evidence="1 2">ALL</strain>
    </source>
</reference>
<evidence type="ECO:0000313" key="1">
    <source>
        <dbReference type="EMBL" id="TKR76958.1"/>
    </source>
</evidence>
<sequence length="140" mass="15411">MGAEWGLKTDIWSVGCLAFELATARMLMPVGNQEDRKLLNFMICRLGMPPMALRRAGAHAATHFASNGGRRDKTELTKLSIKAEKILSEGRNFFSTRQAIEFCDFINKSSISTSSCGPTLPPASTTTSSKAHRIVNYLQE</sequence>